<dbReference type="Proteomes" id="UP000268033">
    <property type="component" value="Unassembled WGS sequence"/>
</dbReference>
<dbReference type="AlphaFoldDB" id="A0A3N1PNQ3"/>
<evidence type="ECO:0000313" key="2">
    <source>
        <dbReference type="EMBL" id="ROQ30365.1"/>
    </source>
</evidence>
<protein>
    <submittedName>
        <fullName evidence="2">Uncharacterized protein</fullName>
    </submittedName>
</protein>
<keyword evidence="1" id="KW-1133">Transmembrane helix</keyword>
<feature type="transmembrane region" description="Helical" evidence="1">
    <location>
        <begin position="230"/>
        <end position="248"/>
    </location>
</feature>
<keyword evidence="1" id="KW-0472">Membrane</keyword>
<comment type="caution">
    <text evidence="2">The sequence shown here is derived from an EMBL/GenBank/DDBJ whole genome shotgun (WGS) entry which is preliminary data.</text>
</comment>
<evidence type="ECO:0000256" key="1">
    <source>
        <dbReference type="SAM" id="Phobius"/>
    </source>
</evidence>
<dbReference type="EMBL" id="RJUL01000001">
    <property type="protein sequence ID" value="ROQ30365.1"/>
    <property type="molecule type" value="Genomic_DNA"/>
</dbReference>
<gene>
    <name evidence="2" type="ORF">EDC28_10151</name>
</gene>
<dbReference type="RefSeq" id="WP_123420280.1">
    <property type="nucleotide sequence ID" value="NZ_RJUL01000001.1"/>
</dbReference>
<sequence>MFKKFLLKSLVKFKARERVYLGSESSLKNNDMYFIWTKDSKKYYLESIESKNVITFHYPDADSDDAEIHKIPFSQLSQYDLLIKHHYRLWQLEYTTLLRAYIFNVLGINRVKWFFEQSRDKKTINYYEKFELLSMVLKHRDASNKVNFYALKREIYGTSSEKRTDYTHNMDLRWKLLALQESGDVSFKDEALYLSNITVNPQALNTLSAYQREERKHRDSIRMARIQQTIAFLLFISAVINVYFTHIANTGT</sequence>
<proteinExistence type="predicted"/>
<name>A0A3N1PNQ3_9GAMM</name>
<keyword evidence="1" id="KW-0812">Transmembrane</keyword>
<accession>A0A3N1PNQ3</accession>
<keyword evidence="3" id="KW-1185">Reference proteome</keyword>
<organism evidence="2 3">
    <name type="scientific">Gallaecimonas pentaromativorans</name>
    <dbReference type="NCBI Taxonomy" id="584787"/>
    <lineage>
        <taxon>Bacteria</taxon>
        <taxon>Pseudomonadati</taxon>
        <taxon>Pseudomonadota</taxon>
        <taxon>Gammaproteobacteria</taxon>
        <taxon>Enterobacterales</taxon>
        <taxon>Gallaecimonadaceae</taxon>
        <taxon>Gallaecimonas</taxon>
    </lineage>
</organism>
<evidence type="ECO:0000313" key="3">
    <source>
        <dbReference type="Proteomes" id="UP000268033"/>
    </source>
</evidence>
<reference evidence="2 3" key="1">
    <citation type="submission" date="2018-11" db="EMBL/GenBank/DDBJ databases">
        <title>Genomic Encyclopedia of Type Strains, Phase IV (KMG-IV): sequencing the most valuable type-strain genomes for metagenomic binning, comparative biology and taxonomic classification.</title>
        <authorList>
            <person name="Goeker M."/>
        </authorList>
    </citation>
    <scope>NUCLEOTIDE SEQUENCE [LARGE SCALE GENOMIC DNA]</scope>
    <source>
        <strain evidence="2 3">DSM 21945</strain>
    </source>
</reference>